<proteinExistence type="predicted"/>
<protein>
    <submittedName>
        <fullName evidence="2">Glycogenin glucosyltransferase</fullName>
    </submittedName>
</protein>
<accession>A0A367IMB4</accession>
<evidence type="ECO:0000313" key="3">
    <source>
        <dbReference type="Proteomes" id="UP000253551"/>
    </source>
</evidence>
<dbReference type="InterPro" id="IPR050587">
    <property type="entry name" value="GNT1/Glycosyltrans_8"/>
</dbReference>
<feature type="region of interest" description="Disordered" evidence="1">
    <location>
        <begin position="268"/>
        <end position="290"/>
    </location>
</feature>
<dbReference type="SUPFAM" id="SSF53448">
    <property type="entry name" value="Nucleotide-diphospho-sugar transferases"/>
    <property type="match status" value="1"/>
</dbReference>
<organism evidence="2 3">
    <name type="scientific">Rhizopus stolonifer</name>
    <name type="common">Rhizopus nigricans</name>
    <dbReference type="NCBI Taxonomy" id="4846"/>
    <lineage>
        <taxon>Eukaryota</taxon>
        <taxon>Fungi</taxon>
        <taxon>Fungi incertae sedis</taxon>
        <taxon>Mucoromycota</taxon>
        <taxon>Mucoromycotina</taxon>
        <taxon>Mucoromycetes</taxon>
        <taxon>Mucorales</taxon>
        <taxon>Mucorineae</taxon>
        <taxon>Rhizopodaceae</taxon>
        <taxon>Rhizopus</taxon>
    </lineage>
</organism>
<dbReference type="Gene3D" id="3.90.550.10">
    <property type="entry name" value="Spore Coat Polysaccharide Biosynthesis Protein SpsA, Chain A"/>
    <property type="match status" value="1"/>
</dbReference>
<dbReference type="InterPro" id="IPR029044">
    <property type="entry name" value="Nucleotide-diphossugar_trans"/>
</dbReference>
<dbReference type="PANTHER" id="PTHR11183">
    <property type="entry name" value="GLYCOGENIN SUBFAMILY MEMBER"/>
    <property type="match status" value="1"/>
</dbReference>
<dbReference type="Pfam" id="PF01501">
    <property type="entry name" value="Glyco_transf_8"/>
    <property type="match status" value="1"/>
</dbReference>
<dbReference type="Proteomes" id="UP000253551">
    <property type="component" value="Unassembled WGS sequence"/>
</dbReference>
<dbReference type="AlphaFoldDB" id="A0A367IMB4"/>
<keyword evidence="3" id="KW-1185">Reference proteome</keyword>
<name>A0A367IMB4_RHIST</name>
<feature type="region of interest" description="Disordered" evidence="1">
    <location>
        <begin position="360"/>
        <end position="384"/>
    </location>
</feature>
<dbReference type="InterPro" id="IPR002495">
    <property type="entry name" value="Glyco_trans_8"/>
</dbReference>
<evidence type="ECO:0000313" key="2">
    <source>
        <dbReference type="EMBL" id="RCH78641.1"/>
    </source>
</evidence>
<dbReference type="OrthoDB" id="2014201at2759"/>
<comment type="caution">
    <text evidence="2">The sequence shown here is derived from an EMBL/GenBank/DDBJ whole genome shotgun (WGS) entry which is preliminary data.</text>
</comment>
<keyword evidence="2" id="KW-0808">Transferase</keyword>
<feature type="non-terminal residue" evidence="2">
    <location>
        <position position="411"/>
    </location>
</feature>
<gene>
    <name evidence="2" type="primary">GLG2</name>
    <name evidence="2" type="ORF">CU098_002239</name>
</gene>
<sequence>GDQGLLNTYFQWPSSSQHRLPFTYNTTPTSQYGYAPAHNQFTQNIYLLHFIGQNKPWKYQRFSDGKVLPLGNAWEGLQSQVQLWWDTWDKYYGRTIPFHLLSGMSEGFDAKFKTMPITPFEKTTRNAWEDQSVNLEDERRHIQPMPPISSITISQPKWIQQNEVEKLYQEPCMSIPIKQHQEHPKHEESKYSMIEWNPAFQEPPNTGSLGADIPDLSMFRNVWDQPLREQQRVWVAPVHHPEPDILTKPEYSQYNTTDYEPVSLWQDKQDSSQSKHVNAPTFPWDTNPSHFPTPTRVWQDEENARIQHHFVEHYLEEQHNDQQHHENSLCHPSEDYCYQEPQHTEQHHYHEEPYYYHEEHQHNESQGHNGHHHYHEEHQHNESQYHYEETYQNESFNHQKNSEREANLNQE</sequence>
<dbReference type="GO" id="GO:0016757">
    <property type="term" value="F:glycosyltransferase activity"/>
    <property type="evidence" value="ECO:0007669"/>
    <property type="project" value="InterPro"/>
</dbReference>
<dbReference type="STRING" id="4846.A0A367IMB4"/>
<feature type="compositionally biased region" description="Basic and acidic residues" evidence="1">
    <location>
        <begin position="374"/>
        <end position="384"/>
    </location>
</feature>
<evidence type="ECO:0000256" key="1">
    <source>
        <dbReference type="SAM" id="MobiDB-lite"/>
    </source>
</evidence>
<reference evidence="2 3" key="1">
    <citation type="journal article" date="2018" name="G3 (Bethesda)">
        <title>Phylogenetic and Phylogenomic Definition of Rhizopus Species.</title>
        <authorList>
            <person name="Gryganskyi A.P."/>
            <person name="Golan J."/>
            <person name="Dolatabadi S."/>
            <person name="Mondo S."/>
            <person name="Robb S."/>
            <person name="Idnurm A."/>
            <person name="Muszewska A."/>
            <person name="Steczkiewicz K."/>
            <person name="Masonjones S."/>
            <person name="Liao H.L."/>
            <person name="Gajdeczka M.T."/>
            <person name="Anike F."/>
            <person name="Vuek A."/>
            <person name="Anishchenko I.M."/>
            <person name="Voigt K."/>
            <person name="de Hoog G.S."/>
            <person name="Smith M.E."/>
            <person name="Heitman J."/>
            <person name="Vilgalys R."/>
            <person name="Stajich J.E."/>
        </authorList>
    </citation>
    <scope>NUCLEOTIDE SEQUENCE [LARGE SCALE GENOMIC DNA]</scope>
    <source>
        <strain evidence="2 3">LSU 92-RS-03</strain>
    </source>
</reference>
<feature type="non-terminal residue" evidence="2">
    <location>
        <position position="1"/>
    </location>
</feature>
<dbReference type="EMBL" id="PJQM01007091">
    <property type="protein sequence ID" value="RCH78641.1"/>
    <property type="molecule type" value="Genomic_DNA"/>
</dbReference>